<evidence type="ECO:0000313" key="2">
    <source>
        <dbReference type="EMBL" id="GAA3020184.1"/>
    </source>
</evidence>
<keyword evidence="3" id="KW-1185">Reference proteome</keyword>
<evidence type="ECO:0000256" key="1">
    <source>
        <dbReference type="SAM" id="MobiDB-lite"/>
    </source>
</evidence>
<proteinExistence type="predicted"/>
<protein>
    <submittedName>
        <fullName evidence="2">Uncharacterized protein</fullName>
    </submittedName>
</protein>
<organism evidence="2 3">
    <name type="scientific">Streptosporangium longisporum</name>
    <dbReference type="NCBI Taxonomy" id="46187"/>
    <lineage>
        <taxon>Bacteria</taxon>
        <taxon>Bacillati</taxon>
        <taxon>Actinomycetota</taxon>
        <taxon>Actinomycetes</taxon>
        <taxon>Streptosporangiales</taxon>
        <taxon>Streptosporangiaceae</taxon>
        <taxon>Streptosporangium</taxon>
    </lineage>
</organism>
<dbReference type="EMBL" id="BAAAWD010000014">
    <property type="protein sequence ID" value="GAA3020184.1"/>
    <property type="molecule type" value="Genomic_DNA"/>
</dbReference>
<accession>A0ABP6KTC9</accession>
<name>A0ABP6KTC9_9ACTN</name>
<dbReference type="RefSeq" id="WP_344899524.1">
    <property type="nucleotide sequence ID" value="NZ_BAAAWD010000014.1"/>
</dbReference>
<comment type="caution">
    <text evidence="2">The sequence shown here is derived from an EMBL/GenBank/DDBJ whole genome shotgun (WGS) entry which is preliminary data.</text>
</comment>
<evidence type="ECO:0000313" key="3">
    <source>
        <dbReference type="Proteomes" id="UP001499930"/>
    </source>
</evidence>
<dbReference type="Proteomes" id="UP001499930">
    <property type="component" value="Unassembled WGS sequence"/>
</dbReference>
<gene>
    <name evidence="2" type="ORF">GCM10017559_50690</name>
</gene>
<reference evidence="3" key="1">
    <citation type="journal article" date="2019" name="Int. J. Syst. Evol. Microbiol.">
        <title>The Global Catalogue of Microorganisms (GCM) 10K type strain sequencing project: providing services to taxonomists for standard genome sequencing and annotation.</title>
        <authorList>
            <consortium name="The Broad Institute Genomics Platform"/>
            <consortium name="The Broad Institute Genome Sequencing Center for Infectious Disease"/>
            <person name="Wu L."/>
            <person name="Ma J."/>
        </authorList>
    </citation>
    <scope>NUCLEOTIDE SEQUENCE [LARGE SCALE GENOMIC DNA]</scope>
    <source>
        <strain evidence="3">JCM 3106</strain>
    </source>
</reference>
<feature type="region of interest" description="Disordered" evidence="1">
    <location>
        <begin position="337"/>
        <end position="356"/>
    </location>
</feature>
<sequence>MGEFVGVAPDRLEKLTAQLKRLHEILADRGSVIQRKMENWDAQVGFGVLPRLVDSARDDARDMEARTERAYELARLKGWDPKAPVMGMPGHVPGPIPPPVVPLDWKATGRSGFQAERDATALVTAMDGENTEEKRAALREAAEKLRLHPKDNDYLRTFLQIAGPATAQAARVLNDGDHSEGTLFSCQDQGVLTTLAGALAAAGSLRTGSGKDARPLMSDATRAALTKAKDPWSVGMLLKHGPSGKDWDSRLLADITRSLLDARKAGTISFPPTRSGNGSSDLGGDVFRFQKVLAGHDPVIAALNRSAENGKAARHVLGDPDKGLTYTRMLVDDSWRTPGSDSFHRRPAPPGGMTDPSPKIGQVDLSSHVGTFLEAAASAKRGGGTDARESAWSVVNIAKATAEFSRLNPEKVLPAETRRALNFAIDRYLPDFAASARLGVPSEAVLSKRSPNGLWVSYFSHRELKGLLKQALNNEKDLGKLLGSMDARLSGAVKATVLDPSDQNYLSEMAALYGFVSKIEADQNFSDAEKKDAQNKRSATFLSMFSGGFGAINFTKAVGPTTSAQIFTALAQPPLNEALDTDHATDALKKNAEAFYDRVSRVEIPVVQGLINAGAIDVESNVSWFHNGVIIPNAEFADWYNTNAQKKVAGKELEEWVRVTEADMQTQRGMTP</sequence>